<feature type="compositionally biased region" description="Polar residues" evidence="2">
    <location>
        <begin position="651"/>
        <end position="667"/>
    </location>
</feature>
<evidence type="ECO:0000313" key="4">
    <source>
        <dbReference type="EMBL" id="KAJ4189872.1"/>
    </source>
</evidence>
<dbReference type="InterPro" id="IPR001138">
    <property type="entry name" value="Zn2Cys6_DnaBD"/>
</dbReference>
<dbReference type="Proteomes" id="UP001152087">
    <property type="component" value="Unassembled WGS sequence"/>
</dbReference>
<dbReference type="EMBL" id="JAOQAV010000012">
    <property type="protein sequence ID" value="KAJ4189872.1"/>
    <property type="molecule type" value="Genomic_DNA"/>
</dbReference>
<protein>
    <recommendedName>
        <fullName evidence="3">Zn(2)-C6 fungal-type domain-containing protein</fullName>
    </recommendedName>
</protein>
<reference evidence="4" key="1">
    <citation type="submission" date="2022-09" db="EMBL/GenBank/DDBJ databases">
        <title>Fusarium specimens isolated from Avocado Roots.</title>
        <authorList>
            <person name="Stajich J."/>
            <person name="Roper C."/>
            <person name="Heimlech-Rivalta G."/>
        </authorList>
    </citation>
    <scope>NUCLEOTIDE SEQUENCE</scope>
    <source>
        <strain evidence="4">A02</strain>
    </source>
</reference>
<name>A0A9W8V0M2_9HYPO</name>
<dbReference type="AlphaFoldDB" id="A0A9W8V0M2"/>
<evidence type="ECO:0000256" key="2">
    <source>
        <dbReference type="SAM" id="MobiDB-lite"/>
    </source>
</evidence>
<proteinExistence type="predicted"/>
<feature type="domain" description="Zn(2)-C6 fungal-type" evidence="3">
    <location>
        <begin position="472"/>
        <end position="501"/>
    </location>
</feature>
<feature type="compositionally biased region" description="Basic and acidic residues" evidence="2">
    <location>
        <begin position="124"/>
        <end position="150"/>
    </location>
</feature>
<keyword evidence="5" id="KW-1185">Reference proteome</keyword>
<keyword evidence="1" id="KW-0539">Nucleus</keyword>
<dbReference type="GO" id="GO:0000981">
    <property type="term" value="F:DNA-binding transcription factor activity, RNA polymerase II-specific"/>
    <property type="evidence" value="ECO:0007669"/>
    <property type="project" value="InterPro"/>
</dbReference>
<feature type="region of interest" description="Disordered" evidence="2">
    <location>
        <begin position="1"/>
        <end position="29"/>
    </location>
</feature>
<organism evidence="4 5">
    <name type="scientific">Fusarium falciforme</name>
    <dbReference type="NCBI Taxonomy" id="195108"/>
    <lineage>
        <taxon>Eukaryota</taxon>
        <taxon>Fungi</taxon>
        <taxon>Dikarya</taxon>
        <taxon>Ascomycota</taxon>
        <taxon>Pezizomycotina</taxon>
        <taxon>Sordariomycetes</taxon>
        <taxon>Hypocreomycetidae</taxon>
        <taxon>Hypocreales</taxon>
        <taxon>Nectriaceae</taxon>
        <taxon>Fusarium</taxon>
        <taxon>Fusarium solani species complex</taxon>
    </lineage>
</organism>
<dbReference type="PROSITE" id="PS50048">
    <property type="entry name" value="ZN2_CY6_FUNGAL_2"/>
    <property type="match status" value="1"/>
</dbReference>
<evidence type="ECO:0000259" key="3">
    <source>
        <dbReference type="PROSITE" id="PS50048"/>
    </source>
</evidence>
<accession>A0A9W8V0M2</accession>
<dbReference type="GO" id="GO:0008270">
    <property type="term" value="F:zinc ion binding"/>
    <property type="evidence" value="ECO:0007669"/>
    <property type="project" value="InterPro"/>
</dbReference>
<sequence>MFPLRNNGPDVTNKHGITRPNRRSATREPKYWRPLPKLVGVDQFPGPAPPISVTLVDPSPLDLRQHFTDLPLPDRLAPAGGGPVAPVRQGLGNGVSTSTHPFPSNIPGNIIRGVGGIQSTTDSIPREEVHSDDPSDQGQKNEHLNRDGRLKVPRKRQRNNTSGRASKRAKTITLAAAQGNLPTGPCDFCLNHEIGRAMYARDAKCNIEVVQGSGKELYHLECQHCADYRFLNPRRNKSQVCVVDGDEYTHKRYGLEAPEMYPDHSACTRCVKFGFEQTCDADTILGYKCSNCRPDYACTAAGWVLPLVRPNKLPPVRPWYRHACDRCRAHALEDGKLHDFEMCSWLENRSEWENDTACSRCIRDGMSCIDSSNLVQENPTAKPPEDWSIDEGYDIIWNLADITRHTSWRKPCDACILSNVKCQVHLARTGYACERCSQIGVGCVSDFGTTRTYWPLYSLSQVGFGPHMPFAACKNCRVNDRACDRQRPCDSCVINGEKTECDDYQRNKKQNTLPRPEVGNLGPLYYLSMGFGADGITSMKTGAEPEDWIGPSTQRYAVDNFENDGLERYKLILDAHKNFRPPFPAKPPHGAQGGHLLAKQNMGSIGRSELRDMINDMWPGCQNPCQFDAYHSLVVELENELPKNPPVQAASFGSATRSNPGSGTPGTRTRRPLGEPVNPPKRPARERKGWSPSKLRPPKVKLPQSTYGSQPDVGADWAQRRAGRRQRHQPANNDEHAFGRSMKPTVGISPEPPANARRVILCRSNVSSGRAPKDARAADDAPFNPFLGFTMNGKTKVRYNTKSRNSRWKVFNPLEHLDMSHWHVARRHLDSSKTHPRVFNMAEGQKLPVPLRDVLRDVPREEAEERIIERCVEPNDGGFGYCSRENSFRINCQSRAHSNTPPYKFPVCNQCHVASINDLFRQVYKPITRKDLIGMRAYLCHDCAGHISSKAQNVLDYHDAGARTVHGTYANDDAPKGIYNLDNDPDNAVEFRSNPKPGTGCFCADKVLGGWLCRYHRLYYAEEMLKQSKLVHEWRLSYFKKPVCPGCLANKPLDEVNVSADHHNFEEGGPTAWACLTCSEWVVNQENDEHNRPDVVKGALRTAERITDLLARVTEPPDDVEMSSGGVVNQDKEEYSRTMMPTGFLSTVIEVDDDVEMEDG</sequence>
<evidence type="ECO:0000313" key="5">
    <source>
        <dbReference type="Proteomes" id="UP001152087"/>
    </source>
</evidence>
<comment type="caution">
    <text evidence="4">The sequence shown here is derived from an EMBL/GenBank/DDBJ whole genome shotgun (WGS) entry which is preliminary data.</text>
</comment>
<gene>
    <name evidence="4" type="ORF">NW755_005869</name>
</gene>
<evidence type="ECO:0000256" key="1">
    <source>
        <dbReference type="ARBA" id="ARBA00023242"/>
    </source>
</evidence>
<feature type="region of interest" description="Disordered" evidence="2">
    <location>
        <begin position="94"/>
        <end position="170"/>
    </location>
</feature>
<feature type="region of interest" description="Disordered" evidence="2">
    <location>
        <begin position="645"/>
        <end position="753"/>
    </location>
</feature>